<evidence type="ECO:0000256" key="3">
    <source>
        <dbReference type="ARBA" id="ARBA00022691"/>
    </source>
</evidence>
<keyword evidence="3" id="KW-0949">S-adenosyl-L-methionine</keyword>
<keyword evidence="1 5" id="KW-0489">Methyltransferase</keyword>
<evidence type="ECO:0000313" key="6">
    <source>
        <dbReference type="Proteomes" id="UP001499878"/>
    </source>
</evidence>
<dbReference type="Pfam" id="PF13649">
    <property type="entry name" value="Methyltransf_25"/>
    <property type="match status" value="1"/>
</dbReference>
<organism evidence="5 6">
    <name type="scientific">Streptomyces thinghirensis</name>
    <dbReference type="NCBI Taxonomy" id="551547"/>
    <lineage>
        <taxon>Bacteria</taxon>
        <taxon>Bacillati</taxon>
        <taxon>Actinomycetota</taxon>
        <taxon>Actinomycetes</taxon>
        <taxon>Kitasatosporales</taxon>
        <taxon>Streptomycetaceae</taxon>
        <taxon>Streptomyces</taxon>
    </lineage>
</organism>
<dbReference type="PANTHER" id="PTHR43464:SF19">
    <property type="entry name" value="UBIQUINONE BIOSYNTHESIS O-METHYLTRANSFERASE, MITOCHONDRIAL"/>
    <property type="match status" value="1"/>
</dbReference>
<dbReference type="CDD" id="cd02440">
    <property type="entry name" value="AdoMet_MTases"/>
    <property type="match status" value="1"/>
</dbReference>
<accession>A0ABP9T6J3</accession>
<dbReference type="GO" id="GO:0008168">
    <property type="term" value="F:methyltransferase activity"/>
    <property type="evidence" value="ECO:0007669"/>
    <property type="project" value="UniProtKB-KW"/>
</dbReference>
<dbReference type="GO" id="GO:0032259">
    <property type="term" value="P:methylation"/>
    <property type="evidence" value="ECO:0007669"/>
    <property type="project" value="UniProtKB-KW"/>
</dbReference>
<keyword evidence="2" id="KW-0808">Transferase</keyword>
<gene>
    <name evidence="5" type="ORF">GCM10023323_38350</name>
</gene>
<dbReference type="Proteomes" id="UP001499878">
    <property type="component" value="Unassembled WGS sequence"/>
</dbReference>
<evidence type="ECO:0000256" key="2">
    <source>
        <dbReference type="ARBA" id="ARBA00022679"/>
    </source>
</evidence>
<dbReference type="InterPro" id="IPR029063">
    <property type="entry name" value="SAM-dependent_MTases_sf"/>
</dbReference>
<dbReference type="Gene3D" id="3.40.50.150">
    <property type="entry name" value="Vaccinia Virus protein VP39"/>
    <property type="match status" value="1"/>
</dbReference>
<dbReference type="PANTHER" id="PTHR43464">
    <property type="entry name" value="METHYLTRANSFERASE"/>
    <property type="match status" value="1"/>
</dbReference>
<dbReference type="EMBL" id="BAABJR010000009">
    <property type="protein sequence ID" value="GAA5210493.1"/>
    <property type="molecule type" value="Genomic_DNA"/>
</dbReference>
<feature type="domain" description="Methyltransferase" evidence="4">
    <location>
        <begin position="24"/>
        <end position="126"/>
    </location>
</feature>
<evidence type="ECO:0000259" key="4">
    <source>
        <dbReference type="Pfam" id="PF13649"/>
    </source>
</evidence>
<protein>
    <submittedName>
        <fullName evidence="5">Class I SAM-dependent methyltransferase</fullName>
    </submittedName>
</protein>
<reference evidence="6" key="1">
    <citation type="journal article" date="2019" name="Int. J. Syst. Evol. Microbiol.">
        <title>The Global Catalogue of Microorganisms (GCM) 10K type strain sequencing project: providing services to taxonomists for standard genome sequencing and annotation.</title>
        <authorList>
            <consortium name="The Broad Institute Genomics Platform"/>
            <consortium name="The Broad Institute Genome Sequencing Center for Infectious Disease"/>
            <person name="Wu L."/>
            <person name="Ma J."/>
        </authorList>
    </citation>
    <scope>NUCLEOTIDE SEQUENCE [LARGE SCALE GENOMIC DNA]</scope>
    <source>
        <strain evidence="6">JCM 18306</strain>
    </source>
</reference>
<sequence>MAGELSPRLAEIVDALPLTPGARVLEIGCGPGAAARAVAARLVSGHVLAVDRSARAIALAEAGSAREIASGRMSVRCVAAEDFVREPGEGPFDLVFAVRVGALDGRHPEAGRRALERVAAALAPGGRLFVDGGRPLREIPLSPGTRGVRGD</sequence>
<name>A0ABP9T6J3_9ACTN</name>
<dbReference type="InterPro" id="IPR041698">
    <property type="entry name" value="Methyltransf_25"/>
</dbReference>
<comment type="caution">
    <text evidence="5">The sequence shown here is derived from an EMBL/GenBank/DDBJ whole genome shotgun (WGS) entry which is preliminary data.</text>
</comment>
<dbReference type="RefSeq" id="WP_345631949.1">
    <property type="nucleotide sequence ID" value="NZ_BAABJR010000009.1"/>
</dbReference>
<evidence type="ECO:0000256" key="1">
    <source>
        <dbReference type="ARBA" id="ARBA00022603"/>
    </source>
</evidence>
<dbReference type="SUPFAM" id="SSF53335">
    <property type="entry name" value="S-adenosyl-L-methionine-dependent methyltransferases"/>
    <property type="match status" value="1"/>
</dbReference>
<proteinExistence type="predicted"/>
<keyword evidence="6" id="KW-1185">Reference proteome</keyword>
<evidence type="ECO:0000313" key="5">
    <source>
        <dbReference type="EMBL" id="GAA5210493.1"/>
    </source>
</evidence>